<dbReference type="OrthoDB" id="37894at2759"/>
<evidence type="ECO:0000313" key="3">
    <source>
        <dbReference type="Proteomes" id="UP000693970"/>
    </source>
</evidence>
<evidence type="ECO:0000256" key="1">
    <source>
        <dbReference type="SAM" id="SignalP"/>
    </source>
</evidence>
<evidence type="ECO:0000313" key="2">
    <source>
        <dbReference type="EMBL" id="KAG7355522.1"/>
    </source>
</evidence>
<organism evidence="2 3">
    <name type="scientific">Nitzschia inconspicua</name>
    <dbReference type="NCBI Taxonomy" id="303405"/>
    <lineage>
        <taxon>Eukaryota</taxon>
        <taxon>Sar</taxon>
        <taxon>Stramenopiles</taxon>
        <taxon>Ochrophyta</taxon>
        <taxon>Bacillariophyta</taxon>
        <taxon>Bacillariophyceae</taxon>
        <taxon>Bacillariophycidae</taxon>
        <taxon>Bacillariales</taxon>
        <taxon>Bacillariaceae</taxon>
        <taxon>Nitzschia</taxon>
    </lineage>
</organism>
<sequence>MLVISFSLTWVYSGTRASTMAMAWSLTPKHTNRVPFSTVPSLEQNKEIVGAVSRRQAASTAVGAILSSSSLLLPWISGAAEEIPVLYDYENRDRKSNRDALIREDYWFMMGKAPPRLLTGPIKQDDPQWNAFGSCSTQEGDGAASNSCTYVSLKQRFPIYSKYGFSIALGAKEYAALGELLRKASRESKANSTSNASSLLKEASSYVTTPPQQSPPPPVDALLKMVLFASGMLTSPNYNGPNKRLLVARYYANEVGFAVREVSDAIMQQDTSRAIAAWEYGRDSWNSYFQIVNEAVTPKVGDKFDLIV</sequence>
<dbReference type="AlphaFoldDB" id="A0A9K3L529"/>
<reference evidence="2" key="2">
    <citation type="submission" date="2021-04" db="EMBL/GenBank/DDBJ databases">
        <authorList>
            <person name="Podell S."/>
        </authorList>
    </citation>
    <scope>NUCLEOTIDE SEQUENCE</scope>
    <source>
        <strain evidence="2">Hildebrandi</strain>
    </source>
</reference>
<protein>
    <submittedName>
        <fullName evidence="2">Uncharacterized protein</fullName>
    </submittedName>
</protein>
<proteinExistence type="predicted"/>
<gene>
    <name evidence="2" type="ORF">IV203_000208</name>
</gene>
<keyword evidence="1" id="KW-0732">Signal</keyword>
<name>A0A9K3L529_9STRA</name>
<dbReference type="Proteomes" id="UP000693970">
    <property type="component" value="Unassembled WGS sequence"/>
</dbReference>
<dbReference type="EMBL" id="JAGRRH010000015">
    <property type="protein sequence ID" value="KAG7355522.1"/>
    <property type="molecule type" value="Genomic_DNA"/>
</dbReference>
<accession>A0A9K3L529</accession>
<feature type="chain" id="PRO_5039914693" evidence="1">
    <location>
        <begin position="18"/>
        <end position="308"/>
    </location>
</feature>
<feature type="signal peptide" evidence="1">
    <location>
        <begin position="1"/>
        <end position="17"/>
    </location>
</feature>
<keyword evidence="3" id="KW-1185">Reference proteome</keyword>
<reference evidence="2" key="1">
    <citation type="journal article" date="2021" name="Sci. Rep.">
        <title>Diploid genomic architecture of Nitzschia inconspicua, an elite biomass production diatom.</title>
        <authorList>
            <person name="Oliver A."/>
            <person name="Podell S."/>
            <person name="Pinowska A."/>
            <person name="Traller J.C."/>
            <person name="Smith S.R."/>
            <person name="McClure R."/>
            <person name="Beliaev A."/>
            <person name="Bohutskyi P."/>
            <person name="Hill E.A."/>
            <person name="Rabines A."/>
            <person name="Zheng H."/>
            <person name="Allen L.Z."/>
            <person name="Kuo A."/>
            <person name="Grigoriev I.V."/>
            <person name="Allen A.E."/>
            <person name="Hazlebeck D."/>
            <person name="Allen E.E."/>
        </authorList>
    </citation>
    <scope>NUCLEOTIDE SEQUENCE</scope>
    <source>
        <strain evidence="2">Hildebrandi</strain>
    </source>
</reference>
<comment type="caution">
    <text evidence="2">The sequence shown here is derived from an EMBL/GenBank/DDBJ whole genome shotgun (WGS) entry which is preliminary data.</text>
</comment>